<keyword evidence="7" id="KW-1185">Reference proteome</keyword>
<dbReference type="InterPro" id="IPR001360">
    <property type="entry name" value="Glyco_hydro_1"/>
</dbReference>
<dbReference type="Proteomes" id="UP000594261">
    <property type="component" value="Chromosome 1"/>
</dbReference>
<proteinExistence type="inferred from homology"/>
<reference evidence="6 7" key="1">
    <citation type="journal article" date="2016" name="G3 (Bethesda)">
        <title>First Draft Assembly and Annotation of the Genome of a California Endemic Oak Quercus lobata Nee (Fagaceae).</title>
        <authorList>
            <person name="Sork V.L."/>
            <person name="Fitz-Gibbon S.T."/>
            <person name="Puiu D."/>
            <person name="Crepeau M."/>
            <person name="Gugger P.F."/>
            <person name="Sherman R."/>
            <person name="Stevens K."/>
            <person name="Langley C.H."/>
            <person name="Pellegrini M."/>
            <person name="Salzberg S.L."/>
        </authorList>
    </citation>
    <scope>NUCLEOTIDE SEQUENCE [LARGE SCALE GENOMIC DNA]</scope>
    <source>
        <strain evidence="6 7">cv. SW786</strain>
    </source>
</reference>
<feature type="chain" id="PRO_5029623633" evidence="5">
    <location>
        <begin position="24"/>
        <end position="269"/>
    </location>
</feature>
<dbReference type="PROSITE" id="PS00653">
    <property type="entry name" value="GLYCOSYL_HYDROL_F1_2"/>
    <property type="match status" value="1"/>
</dbReference>
<comment type="similarity">
    <text evidence="1 4">Belongs to the glycosyl hydrolase 1 family.</text>
</comment>
<reference evidence="6" key="2">
    <citation type="submission" date="2021-01" db="UniProtKB">
        <authorList>
            <consortium name="EnsemblPlants"/>
        </authorList>
    </citation>
    <scope>IDENTIFICATION</scope>
</reference>
<evidence type="ECO:0000256" key="3">
    <source>
        <dbReference type="ARBA" id="ARBA00023295"/>
    </source>
</evidence>
<evidence type="ECO:0000256" key="5">
    <source>
        <dbReference type="SAM" id="SignalP"/>
    </source>
</evidence>
<keyword evidence="2" id="KW-0378">Hydrolase</keyword>
<protein>
    <submittedName>
        <fullName evidence="6">Uncharacterized protein</fullName>
    </submittedName>
</protein>
<sequence>MAFRGYPDLGLLVLLALLINVIAVSSSHDTSFNRTSFPRGFIFGTASASYQYEGAAKEDSRGPSIWDTYTHEHPERCSDYEKDEFRCIQILNLMVLSTAKSGDVNREGIIYYNKLINRLLRKGLQPFVTIFHWDLPKALEDEYGGFLSPHIVDDFQDYSELLFKEFGDRVKHWITLNEPWTFSNNGYAGGSLAPGRCSAWLNLNCTGGNSGTEPYLVTHNQLLAHAAAVEAAQKGAIGITLPSHWIMPLSDTESDRGAALRYLDSMFGW</sequence>
<keyword evidence="3" id="KW-0326">Glycosidase</keyword>
<evidence type="ECO:0000256" key="2">
    <source>
        <dbReference type="ARBA" id="ARBA00022801"/>
    </source>
</evidence>
<dbReference type="InterPro" id="IPR017853">
    <property type="entry name" value="GH"/>
</dbReference>
<dbReference type="Gene3D" id="3.20.20.80">
    <property type="entry name" value="Glycosidases"/>
    <property type="match status" value="2"/>
</dbReference>
<evidence type="ECO:0000313" key="7">
    <source>
        <dbReference type="Proteomes" id="UP000594261"/>
    </source>
</evidence>
<dbReference type="SUPFAM" id="SSF51445">
    <property type="entry name" value="(Trans)glycosidases"/>
    <property type="match status" value="1"/>
</dbReference>
<name>A0A7N2KL36_QUELO</name>
<organism evidence="6 7">
    <name type="scientific">Quercus lobata</name>
    <name type="common">Valley oak</name>
    <dbReference type="NCBI Taxonomy" id="97700"/>
    <lineage>
        <taxon>Eukaryota</taxon>
        <taxon>Viridiplantae</taxon>
        <taxon>Streptophyta</taxon>
        <taxon>Embryophyta</taxon>
        <taxon>Tracheophyta</taxon>
        <taxon>Spermatophyta</taxon>
        <taxon>Magnoliopsida</taxon>
        <taxon>eudicotyledons</taxon>
        <taxon>Gunneridae</taxon>
        <taxon>Pentapetalae</taxon>
        <taxon>rosids</taxon>
        <taxon>fabids</taxon>
        <taxon>Fagales</taxon>
        <taxon>Fagaceae</taxon>
        <taxon>Quercus</taxon>
    </lineage>
</organism>
<evidence type="ECO:0000256" key="4">
    <source>
        <dbReference type="RuleBase" id="RU003690"/>
    </source>
</evidence>
<dbReference type="AlphaFoldDB" id="A0A7N2KL36"/>
<dbReference type="PANTHER" id="PTHR10353">
    <property type="entry name" value="GLYCOSYL HYDROLASE"/>
    <property type="match status" value="1"/>
</dbReference>
<dbReference type="GO" id="GO:0008422">
    <property type="term" value="F:beta-glucosidase activity"/>
    <property type="evidence" value="ECO:0007669"/>
    <property type="project" value="TreeGrafter"/>
</dbReference>
<dbReference type="PANTHER" id="PTHR10353:SF137">
    <property type="entry name" value="MYROSINASE 3-RELATED"/>
    <property type="match status" value="1"/>
</dbReference>
<evidence type="ECO:0000256" key="1">
    <source>
        <dbReference type="ARBA" id="ARBA00010838"/>
    </source>
</evidence>
<evidence type="ECO:0000313" key="6">
    <source>
        <dbReference type="EnsemblPlants" id="QL01p006783:mrna"/>
    </source>
</evidence>
<dbReference type="Pfam" id="PF00232">
    <property type="entry name" value="Glyco_hydro_1"/>
    <property type="match status" value="2"/>
</dbReference>
<dbReference type="GO" id="GO:0005975">
    <property type="term" value="P:carbohydrate metabolic process"/>
    <property type="evidence" value="ECO:0007669"/>
    <property type="project" value="InterPro"/>
</dbReference>
<accession>A0A7N2KL36</accession>
<dbReference type="InterPro" id="IPR033132">
    <property type="entry name" value="GH_1_N_CS"/>
</dbReference>
<keyword evidence="5" id="KW-0732">Signal</keyword>
<dbReference type="EnsemblPlants" id="QL01p006783:mrna">
    <property type="protein sequence ID" value="QL01p006783:mrna"/>
    <property type="gene ID" value="QL01p006783"/>
</dbReference>
<feature type="signal peptide" evidence="5">
    <location>
        <begin position="1"/>
        <end position="23"/>
    </location>
</feature>
<dbReference type="EMBL" id="LRBV02000001">
    <property type="status" value="NOT_ANNOTATED_CDS"/>
    <property type="molecule type" value="Genomic_DNA"/>
</dbReference>
<dbReference type="Gramene" id="QL01p006783:mrna">
    <property type="protein sequence ID" value="QL01p006783:mrna"/>
    <property type="gene ID" value="QL01p006783"/>
</dbReference>
<dbReference type="InParanoid" id="A0A7N2KL36"/>